<dbReference type="EMBL" id="KL198018">
    <property type="protein sequence ID" value="KDQ20311.1"/>
    <property type="molecule type" value="Genomic_DNA"/>
</dbReference>
<keyword evidence="2" id="KW-1185">Reference proteome</keyword>
<evidence type="ECO:0000313" key="2">
    <source>
        <dbReference type="Proteomes" id="UP000027195"/>
    </source>
</evidence>
<dbReference type="Proteomes" id="UP000027195">
    <property type="component" value="Unassembled WGS sequence"/>
</dbReference>
<reference evidence="2" key="1">
    <citation type="journal article" date="2014" name="Proc. Natl. Acad. Sci. U.S.A.">
        <title>Extensive sampling of basidiomycete genomes demonstrates inadequacy of the white-rot/brown-rot paradigm for wood decay fungi.</title>
        <authorList>
            <person name="Riley R."/>
            <person name="Salamov A.A."/>
            <person name="Brown D.W."/>
            <person name="Nagy L.G."/>
            <person name="Floudas D."/>
            <person name="Held B.W."/>
            <person name="Levasseur A."/>
            <person name="Lombard V."/>
            <person name="Morin E."/>
            <person name="Otillar R."/>
            <person name="Lindquist E.A."/>
            <person name="Sun H."/>
            <person name="LaButti K.M."/>
            <person name="Schmutz J."/>
            <person name="Jabbour D."/>
            <person name="Luo H."/>
            <person name="Baker S.E."/>
            <person name="Pisabarro A.G."/>
            <person name="Walton J.D."/>
            <person name="Blanchette R.A."/>
            <person name="Henrissat B."/>
            <person name="Martin F."/>
            <person name="Cullen D."/>
            <person name="Hibbett D.S."/>
            <person name="Grigoriev I.V."/>
        </authorList>
    </citation>
    <scope>NUCLEOTIDE SEQUENCE [LARGE SCALE GENOMIC DNA]</scope>
    <source>
        <strain evidence="2">FD-172 SS1</strain>
    </source>
</reference>
<gene>
    <name evidence="1" type="ORF">BOTBODRAFT_125907</name>
</gene>
<dbReference type="HOGENOM" id="CLU_2512331_0_0_1"/>
<name>A0A067N994_BOTB1</name>
<dbReference type="AlphaFoldDB" id="A0A067N994"/>
<evidence type="ECO:0000313" key="1">
    <source>
        <dbReference type="EMBL" id="KDQ20311.1"/>
    </source>
</evidence>
<protein>
    <submittedName>
        <fullName evidence="1">Uncharacterized protein</fullName>
    </submittedName>
</protein>
<sequence>MCVLAISRANRSRAASIPAHELSNPRVFGRFVQVLIPHFSFFFLPRSESYFSGFYFFTRPIPLLLIAGASWRSSSRAFVSQHVWI</sequence>
<proteinExistence type="predicted"/>
<organism evidence="1 2">
    <name type="scientific">Botryobasidium botryosum (strain FD-172 SS1)</name>
    <dbReference type="NCBI Taxonomy" id="930990"/>
    <lineage>
        <taxon>Eukaryota</taxon>
        <taxon>Fungi</taxon>
        <taxon>Dikarya</taxon>
        <taxon>Basidiomycota</taxon>
        <taxon>Agaricomycotina</taxon>
        <taxon>Agaricomycetes</taxon>
        <taxon>Cantharellales</taxon>
        <taxon>Botryobasidiaceae</taxon>
        <taxon>Botryobasidium</taxon>
    </lineage>
</organism>
<dbReference type="InParanoid" id="A0A067N994"/>
<accession>A0A067N994</accession>